<evidence type="ECO:0000256" key="2">
    <source>
        <dbReference type="SAM" id="SignalP"/>
    </source>
</evidence>
<feature type="compositionally biased region" description="Basic and acidic residues" evidence="1">
    <location>
        <begin position="144"/>
        <end position="154"/>
    </location>
</feature>
<evidence type="ECO:0000313" key="4">
    <source>
        <dbReference type="Proteomes" id="UP001066276"/>
    </source>
</evidence>
<reference evidence="3" key="1">
    <citation type="journal article" date="2022" name="bioRxiv">
        <title>Sequencing and chromosome-scale assembly of the giantPleurodeles waltlgenome.</title>
        <authorList>
            <person name="Brown T."/>
            <person name="Elewa A."/>
            <person name="Iarovenko S."/>
            <person name="Subramanian E."/>
            <person name="Araus A.J."/>
            <person name="Petzold A."/>
            <person name="Susuki M."/>
            <person name="Suzuki K.-i.T."/>
            <person name="Hayashi T."/>
            <person name="Toyoda A."/>
            <person name="Oliveira C."/>
            <person name="Osipova E."/>
            <person name="Leigh N.D."/>
            <person name="Simon A."/>
            <person name="Yun M.H."/>
        </authorList>
    </citation>
    <scope>NUCLEOTIDE SEQUENCE</scope>
    <source>
        <strain evidence="3">20211129_DDA</strain>
        <tissue evidence="3">Liver</tissue>
    </source>
</reference>
<evidence type="ECO:0000256" key="1">
    <source>
        <dbReference type="SAM" id="MobiDB-lite"/>
    </source>
</evidence>
<accession>A0AAV7MM84</accession>
<sequence length="168" mass="18606">MGRTGSARTIPLLVLALPMMIRKSSEIPLIRAAYGGHCGKTEVQEARHLAFREERRTRRKTEEWTRTSQREDGSSRSPASGFQGREANKEENGGVDEDVSGRTGETKEPYVPIGYRKTGETKEPYVPTGGGRSGETRTSFVPIGDRRTSLREAECGSPPRAWKWPGQG</sequence>
<organism evidence="3 4">
    <name type="scientific">Pleurodeles waltl</name>
    <name type="common">Iberian ribbed newt</name>
    <dbReference type="NCBI Taxonomy" id="8319"/>
    <lineage>
        <taxon>Eukaryota</taxon>
        <taxon>Metazoa</taxon>
        <taxon>Chordata</taxon>
        <taxon>Craniata</taxon>
        <taxon>Vertebrata</taxon>
        <taxon>Euteleostomi</taxon>
        <taxon>Amphibia</taxon>
        <taxon>Batrachia</taxon>
        <taxon>Caudata</taxon>
        <taxon>Salamandroidea</taxon>
        <taxon>Salamandridae</taxon>
        <taxon>Pleurodelinae</taxon>
        <taxon>Pleurodeles</taxon>
    </lineage>
</organism>
<evidence type="ECO:0000313" key="3">
    <source>
        <dbReference type="EMBL" id="KAJ1104708.1"/>
    </source>
</evidence>
<keyword evidence="4" id="KW-1185">Reference proteome</keyword>
<dbReference type="EMBL" id="JANPWB010000013">
    <property type="protein sequence ID" value="KAJ1104708.1"/>
    <property type="molecule type" value="Genomic_DNA"/>
</dbReference>
<feature type="signal peptide" evidence="2">
    <location>
        <begin position="1"/>
        <end position="26"/>
    </location>
</feature>
<feature type="chain" id="PRO_5043608396" evidence="2">
    <location>
        <begin position="27"/>
        <end position="168"/>
    </location>
</feature>
<proteinExistence type="predicted"/>
<comment type="caution">
    <text evidence="3">The sequence shown here is derived from an EMBL/GenBank/DDBJ whole genome shotgun (WGS) entry which is preliminary data.</text>
</comment>
<feature type="compositionally biased region" description="Basic and acidic residues" evidence="1">
    <location>
        <begin position="54"/>
        <end position="74"/>
    </location>
</feature>
<dbReference type="AlphaFoldDB" id="A0AAV7MM84"/>
<gene>
    <name evidence="3" type="ORF">NDU88_002117</name>
</gene>
<feature type="region of interest" description="Disordered" evidence="1">
    <location>
        <begin position="54"/>
        <end position="168"/>
    </location>
</feature>
<keyword evidence="2" id="KW-0732">Signal</keyword>
<dbReference type="Proteomes" id="UP001066276">
    <property type="component" value="Chromosome 9"/>
</dbReference>
<protein>
    <submittedName>
        <fullName evidence="3">Uncharacterized protein</fullName>
    </submittedName>
</protein>
<name>A0AAV7MM84_PLEWA</name>